<dbReference type="SUPFAM" id="SSF52540">
    <property type="entry name" value="P-loop containing nucleoside triphosphate hydrolases"/>
    <property type="match status" value="1"/>
</dbReference>
<dbReference type="EMBL" id="CACVAZ010000046">
    <property type="protein sequence ID" value="CAA6808025.1"/>
    <property type="molecule type" value="Genomic_DNA"/>
</dbReference>
<evidence type="ECO:0000259" key="2">
    <source>
        <dbReference type="Pfam" id="PF13635"/>
    </source>
</evidence>
<evidence type="ECO:0000259" key="1">
    <source>
        <dbReference type="Pfam" id="PF13173"/>
    </source>
</evidence>
<evidence type="ECO:0000313" key="3">
    <source>
        <dbReference type="EMBL" id="CAA6808025.1"/>
    </source>
</evidence>
<accession>A0A6S6STS4</accession>
<dbReference type="PANTHER" id="PTHR43566:SF2">
    <property type="entry name" value="DUF4143 DOMAIN-CONTAINING PROTEIN"/>
    <property type="match status" value="1"/>
</dbReference>
<organism evidence="3">
    <name type="scientific">uncultured Sulfurovum sp</name>
    <dbReference type="NCBI Taxonomy" id="269237"/>
    <lineage>
        <taxon>Bacteria</taxon>
        <taxon>Pseudomonadati</taxon>
        <taxon>Campylobacterota</taxon>
        <taxon>Epsilonproteobacteria</taxon>
        <taxon>Campylobacterales</taxon>
        <taxon>Sulfurovaceae</taxon>
        <taxon>Sulfurovum</taxon>
        <taxon>environmental samples</taxon>
    </lineage>
</organism>
<dbReference type="InterPro" id="IPR041682">
    <property type="entry name" value="AAA_14"/>
</dbReference>
<feature type="domain" description="AAA" evidence="1">
    <location>
        <begin position="18"/>
        <end position="136"/>
    </location>
</feature>
<dbReference type="PANTHER" id="PTHR43566">
    <property type="entry name" value="CONSERVED PROTEIN"/>
    <property type="match status" value="1"/>
</dbReference>
<reference evidence="3" key="1">
    <citation type="submission" date="2020-01" db="EMBL/GenBank/DDBJ databases">
        <authorList>
            <person name="Meier V. D."/>
            <person name="Meier V D."/>
        </authorList>
    </citation>
    <scope>NUCLEOTIDE SEQUENCE</scope>
    <source>
        <strain evidence="3">HLG_WM_MAG_02</strain>
    </source>
</reference>
<protein>
    <submittedName>
        <fullName evidence="3">ATPase</fullName>
    </submittedName>
</protein>
<dbReference type="InterPro" id="IPR027417">
    <property type="entry name" value="P-loop_NTPase"/>
</dbReference>
<proteinExistence type="predicted"/>
<dbReference type="AlphaFoldDB" id="A0A6S6STS4"/>
<name>A0A6S6STS4_9BACT</name>
<dbReference type="InterPro" id="IPR025420">
    <property type="entry name" value="DUF4143"/>
</dbReference>
<dbReference type="Pfam" id="PF13635">
    <property type="entry name" value="DUF4143"/>
    <property type="match status" value="1"/>
</dbReference>
<feature type="domain" description="DUF4143" evidence="2">
    <location>
        <begin position="205"/>
        <end position="361"/>
    </location>
</feature>
<dbReference type="Pfam" id="PF13173">
    <property type="entry name" value="AAA_14"/>
    <property type="match status" value="1"/>
</dbReference>
<gene>
    <name evidence="3" type="ORF">HELGO_WM35896</name>
</gene>
<sequence length="424" mass="48170">MYIKRNITPIVYELLEDFRIVSINGARQSGKTTLSKEIAKELDMDYYTFDNDSTKTVAQSNPINFIEQLSKKPCVIDEIQMVPEVISALKMSVDAKNESGMFLLTGSADLFKMSSIKESLAGRMVSVSLYPLSYFELDNCSTNILDMLFDGTIKEFNSKKLDYERMIEQIVRGGFPSVQGKSSRSQDAWFETYVEARIEKDLSLVKKISQENKSEINKLLKILASSTSNLLKYSSLSKHLSIKDTTVKSDIEILEALFLVKRVNPYFTNLGKREVKAPKIQFVDTGLVSHLVDTDAHTLITSDREMLGNLVENFIYSEFLKHSTYAKKSSKIYHYRDGDYEVDLVLEQKNGNIVAVEVKSSSVIKTEYLRGLVRLAKNAKDKFLHGYIFYGGNEVLPLSKDGFTFWCIPFGCLFGDDKNKRNNN</sequence>